<reference evidence="2" key="1">
    <citation type="submission" date="2023-07" db="EMBL/GenBank/DDBJ databases">
        <authorList>
            <consortium name="AG Swart"/>
            <person name="Singh M."/>
            <person name="Singh A."/>
            <person name="Seah K."/>
            <person name="Emmerich C."/>
        </authorList>
    </citation>
    <scope>NUCLEOTIDE SEQUENCE</scope>
    <source>
        <strain evidence="2">DP1</strain>
    </source>
</reference>
<organism evidence="2 3">
    <name type="scientific">Euplotes crassus</name>
    <dbReference type="NCBI Taxonomy" id="5936"/>
    <lineage>
        <taxon>Eukaryota</taxon>
        <taxon>Sar</taxon>
        <taxon>Alveolata</taxon>
        <taxon>Ciliophora</taxon>
        <taxon>Intramacronucleata</taxon>
        <taxon>Spirotrichea</taxon>
        <taxon>Hypotrichia</taxon>
        <taxon>Euplotida</taxon>
        <taxon>Euplotidae</taxon>
        <taxon>Moneuplotes</taxon>
    </lineage>
</organism>
<feature type="region of interest" description="Disordered" evidence="1">
    <location>
        <begin position="169"/>
        <end position="201"/>
    </location>
</feature>
<feature type="compositionally biased region" description="Basic and acidic residues" evidence="1">
    <location>
        <begin position="169"/>
        <end position="181"/>
    </location>
</feature>
<dbReference type="Proteomes" id="UP001295684">
    <property type="component" value="Unassembled WGS sequence"/>
</dbReference>
<sequence>MRSSMSESPCRYITKRQQKVQHQKYSGQIVNNVCNNKTSFMPLKCPEDSFEIDEITSPRESHAHENLSQKMSSRYKSAFQTVNHKWANAYRRVKDNTLGHFINVAHDLVTKNPSKRNISNSMYKTEDPGLQSLKMNKTRSTSFKILKRNKHLGSSLSLKVRLDLEKGDKAGSDLQNSEKDNILSCNSKPTPSNRQKLQSKRDDLEEFLRLEKLCRTDIFKKRPEPSCSSPKKLMRANHNVLQDVTQNKPKFFQKVRIVR</sequence>
<dbReference type="AlphaFoldDB" id="A0AAD1UB03"/>
<proteinExistence type="predicted"/>
<name>A0AAD1UB03_EUPCR</name>
<gene>
    <name evidence="2" type="ORF">ECRASSUSDP1_LOCUS7036</name>
</gene>
<dbReference type="EMBL" id="CAMPGE010006841">
    <property type="protein sequence ID" value="CAI2365743.1"/>
    <property type="molecule type" value="Genomic_DNA"/>
</dbReference>
<protein>
    <submittedName>
        <fullName evidence="2">Uncharacterized protein</fullName>
    </submittedName>
</protein>
<accession>A0AAD1UB03</accession>
<comment type="caution">
    <text evidence="2">The sequence shown here is derived from an EMBL/GenBank/DDBJ whole genome shotgun (WGS) entry which is preliminary data.</text>
</comment>
<evidence type="ECO:0000313" key="2">
    <source>
        <dbReference type="EMBL" id="CAI2365743.1"/>
    </source>
</evidence>
<feature type="compositionally biased region" description="Polar residues" evidence="1">
    <location>
        <begin position="183"/>
        <end position="196"/>
    </location>
</feature>
<evidence type="ECO:0000313" key="3">
    <source>
        <dbReference type="Proteomes" id="UP001295684"/>
    </source>
</evidence>
<keyword evidence="3" id="KW-1185">Reference proteome</keyword>
<evidence type="ECO:0000256" key="1">
    <source>
        <dbReference type="SAM" id="MobiDB-lite"/>
    </source>
</evidence>